<evidence type="ECO:0000256" key="10">
    <source>
        <dbReference type="ARBA" id="ARBA00033765"/>
    </source>
</evidence>
<reference evidence="15" key="1">
    <citation type="submission" date="2009-07" db="EMBL/GenBank/DDBJ databases">
        <authorList>
            <person name="Weinstock G."/>
            <person name="Sodergren E."/>
            <person name="Clifton S."/>
            <person name="Fulton L."/>
            <person name="Fulton B."/>
            <person name="Courtney L."/>
            <person name="Fronick C."/>
            <person name="Harrison M."/>
            <person name="Strong C."/>
            <person name="Farmer C."/>
            <person name="Delahaunty K."/>
            <person name="Markovic C."/>
            <person name="Hall O."/>
            <person name="Minx P."/>
            <person name="Tomlinson C."/>
            <person name="Mitreva M."/>
            <person name="Nelson J."/>
            <person name="Hou S."/>
            <person name="Wollam A."/>
            <person name="Pepin K.H."/>
            <person name="Johnson M."/>
            <person name="Bhonagiri V."/>
            <person name="Nash W.E."/>
            <person name="Warren W."/>
            <person name="Chinwalla A."/>
            <person name="Mardis E.R."/>
            <person name="Wilson R.K."/>
        </authorList>
    </citation>
    <scope>NUCLEOTIDE SEQUENCE [LARGE SCALE GENOMIC DNA]</scope>
    <source>
        <strain evidence="15">ATCC 29256</strain>
    </source>
</reference>
<comment type="caution">
    <text evidence="15">The sequence shown here is derived from an EMBL/GenBank/DDBJ whole genome shotgun (WGS) entry which is preliminary data.</text>
</comment>
<dbReference type="PROSITE" id="PS51449">
    <property type="entry name" value="MTTASE_N"/>
    <property type="match status" value="1"/>
</dbReference>
<dbReference type="eggNOG" id="COG0621">
    <property type="taxonomic scope" value="Bacteria"/>
</dbReference>
<dbReference type="PANTHER" id="PTHR43020:SF2">
    <property type="entry name" value="MITOCHONDRIAL TRNA METHYLTHIOTRANSFERASE CDK5RAP1"/>
    <property type="match status" value="1"/>
</dbReference>
<dbReference type="NCBIfam" id="TIGR00089">
    <property type="entry name" value="MiaB/RimO family radical SAM methylthiotransferase"/>
    <property type="match status" value="1"/>
</dbReference>
<evidence type="ECO:0000256" key="11">
    <source>
        <dbReference type="SAM" id="MobiDB-lite"/>
    </source>
</evidence>
<evidence type="ECO:0000256" key="9">
    <source>
        <dbReference type="ARBA" id="ARBA00023014"/>
    </source>
</evidence>
<dbReference type="EC" id="2.8.4.3" evidence="10"/>
<dbReference type="PANTHER" id="PTHR43020">
    <property type="entry name" value="CDK5 REGULATORY SUBUNIT-ASSOCIATED PROTEIN 1"/>
    <property type="match status" value="1"/>
</dbReference>
<evidence type="ECO:0000256" key="6">
    <source>
        <dbReference type="ARBA" id="ARBA00022691"/>
    </source>
</evidence>
<feature type="domain" description="Radical SAM core" evidence="14">
    <location>
        <begin position="197"/>
        <end position="429"/>
    </location>
</feature>
<keyword evidence="8" id="KW-0408">Iron</keyword>
<keyword evidence="9" id="KW-0411">Iron-sulfur</keyword>
<evidence type="ECO:0000259" key="12">
    <source>
        <dbReference type="PROSITE" id="PS50926"/>
    </source>
</evidence>
<comment type="function">
    <text evidence="2">Catalyzes the methylthiolation of N6-(dimethylallyl)adenosine (i(6)A), leading to the formation of 2-methylthio-N6-(dimethylallyl)adenosine (ms(2)i(6)A) at position 37 in tRNAs that read codons beginning with uridine.</text>
</comment>
<dbReference type="PROSITE" id="PS01278">
    <property type="entry name" value="MTTASE_RADICAL"/>
    <property type="match status" value="1"/>
</dbReference>
<dbReference type="SFLD" id="SFLDG01061">
    <property type="entry name" value="methylthiotransferase"/>
    <property type="match status" value="1"/>
</dbReference>
<evidence type="ECO:0000256" key="8">
    <source>
        <dbReference type="ARBA" id="ARBA00023004"/>
    </source>
</evidence>
<dbReference type="SFLD" id="SFLDG01082">
    <property type="entry name" value="B12-binding_domain_containing"/>
    <property type="match status" value="1"/>
</dbReference>
<evidence type="ECO:0000256" key="4">
    <source>
        <dbReference type="ARBA" id="ARBA00022490"/>
    </source>
</evidence>
<dbReference type="InterPro" id="IPR020612">
    <property type="entry name" value="Methylthiotransferase_CS"/>
</dbReference>
<evidence type="ECO:0000256" key="3">
    <source>
        <dbReference type="ARBA" id="ARBA00022485"/>
    </source>
</evidence>
<feature type="compositionally biased region" description="Basic residues" evidence="11">
    <location>
        <begin position="71"/>
        <end position="113"/>
    </location>
</feature>
<keyword evidence="5" id="KW-0808">Transferase</keyword>
<dbReference type="InterPro" id="IPR013848">
    <property type="entry name" value="Methylthiotransferase_N"/>
</dbReference>
<dbReference type="Pfam" id="PF04055">
    <property type="entry name" value="Radical_SAM"/>
    <property type="match status" value="1"/>
</dbReference>
<dbReference type="GO" id="GO:0051539">
    <property type="term" value="F:4 iron, 4 sulfur cluster binding"/>
    <property type="evidence" value="ECO:0007669"/>
    <property type="project" value="UniProtKB-KW"/>
</dbReference>
<dbReference type="Pfam" id="PF01938">
    <property type="entry name" value="TRAM"/>
    <property type="match status" value="1"/>
</dbReference>
<dbReference type="SUPFAM" id="SSF102114">
    <property type="entry name" value="Radical SAM enzymes"/>
    <property type="match status" value="1"/>
</dbReference>
<proteinExistence type="predicted"/>
<keyword evidence="3" id="KW-0004">4Fe-4S</keyword>
<dbReference type="InterPro" id="IPR007197">
    <property type="entry name" value="rSAM"/>
</dbReference>
<dbReference type="EMBL" id="ACKO02000011">
    <property type="protein sequence ID" value="EET44286.1"/>
    <property type="molecule type" value="Genomic_DNA"/>
</dbReference>
<evidence type="ECO:0000256" key="1">
    <source>
        <dbReference type="ARBA" id="ARBA00001966"/>
    </source>
</evidence>
<evidence type="ECO:0000259" key="13">
    <source>
        <dbReference type="PROSITE" id="PS51449"/>
    </source>
</evidence>
<comment type="cofactor">
    <cofactor evidence="1">
        <name>[4Fe-4S] cluster</name>
        <dbReference type="ChEBI" id="CHEBI:49883"/>
    </cofactor>
</comment>
<dbReference type="InterPro" id="IPR023404">
    <property type="entry name" value="rSAM_horseshoe"/>
</dbReference>
<evidence type="ECO:0000313" key="15">
    <source>
        <dbReference type="EMBL" id="EET44286.1"/>
    </source>
</evidence>
<dbReference type="NCBIfam" id="TIGR01574">
    <property type="entry name" value="miaB-methiolase"/>
    <property type="match status" value="1"/>
</dbReference>
<organism evidence="15 16">
    <name type="scientific">Neisseria sicca ATCC 29256</name>
    <dbReference type="NCBI Taxonomy" id="547045"/>
    <lineage>
        <taxon>Bacteria</taxon>
        <taxon>Pseudomonadati</taxon>
        <taxon>Pseudomonadota</taxon>
        <taxon>Betaproteobacteria</taxon>
        <taxon>Neisseriales</taxon>
        <taxon>Neisseriaceae</taxon>
        <taxon>Neisseria</taxon>
    </lineage>
</organism>
<keyword evidence="16" id="KW-1185">Reference proteome</keyword>
<evidence type="ECO:0000259" key="14">
    <source>
        <dbReference type="PROSITE" id="PS51918"/>
    </source>
</evidence>
<keyword evidence="4" id="KW-0963">Cytoplasm</keyword>
<dbReference type="PROSITE" id="PS51918">
    <property type="entry name" value="RADICAL_SAM"/>
    <property type="match status" value="1"/>
</dbReference>
<evidence type="ECO:0000256" key="5">
    <source>
        <dbReference type="ARBA" id="ARBA00022679"/>
    </source>
</evidence>
<evidence type="ECO:0000256" key="7">
    <source>
        <dbReference type="ARBA" id="ARBA00022723"/>
    </source>
</evidence>
<dbReference type="AlphaFoldDB" id="C6M658"/>
<dbReference type="GO" id="GO:0046872">
    <property type="term" value="F:metal ion binding"/>
    <property type="evidence" value="ECO:0007669"/>
    <property type="project" value="UniProtKB-KW"/>
</dbReference>
<evidence type="ECO:0000256" key="2">
    <source>
        <dbReference type="ARBA" id="ARBA00003234"/>
    </source>
</evidence>
<dbReference type="Proteomes" id="UP000005365">
    <property type="component" value="Unassembled WGS sequence"/>
</dbReference>
<dbReference type="PROSITE" id="PS50926">
    <property type="entry name" value="TRAM"/>
    <property type="match status" value="1"/>
</dbReference>
<name>C6M658_NEISI</name>
<dbReference type="GO" id="GO:0035597">
    <property type="term" value="F:tRNA-2-methylthio-N(6)-dimethylallyladenosine(37) synthase activity"/>
    <property type="evidence" value="ECO:0007669"/>
    <property type="project" value="UniProtKB-EC"/>
</dbReference>
<dbReference type="InterPro" id="IPR038135">
    <property type="entry name" value="Methylthiotransferase_N_sf"/>
</dbReference>
<feature type="region of interest" description="Disordered" evidence="11">
    <location>
        <begin position="66"/>
        <end position="113"/>
    </location>
</feature>
<dbReference type="Gene3D" id="3.40.50.12160">
    <property type="entry name" value="Methylthiotransferase, N-terminal domain"/>
    <property type="match status" value="1"/>
</dbReference>
<dbReference type="CDD" id="cd01335">
    <property type="entry name" value="Radical_SAM"/>
    <property type="match status" value="1"/>
</dbReference>
<sequence length="496" mass="56163">MVGCCSRSSATAHFCALTNQCFRRPAKPSTRSSETEISITISPAITGYLRKTQTMKKSIYPHLRLPNERIRQRKNARRTRRRKRRHRTSDRSRRSRHHPLQHLLRARKSAGKSVLRLRPRTPAQRKNPDLIIGVAGCVASQEGENIIKRAPYVDVVFGPQTLHRLPKMIVDKETSGLSQVDISFPEIEKFDHLPPARVEGGAAFVSIMEGCSKYCSFCVVPYTRGEEFSRPLNDVLTEIANLAQQGVKEINLLGQNVNAYRGEMEDGEICDFATLLRIVHEIPGIERMRFTTSHPREFTDSIIECYRDLPKLVSHLHLPIQSGSDRVLSAMKRGYTALEYKSIIRKLRAIRPDLCLSSDFIVGFPGETEREFEQTLKLVKDIAFDLSFVFIYSPRPGTPAANLPDDTPHAEKVRRLEALNEVIEAETARINQTMIGTVQRCLVEGISKKDPDQLQARTANNRVVNFTGTPDMINQMIDLEITEAYTFSLRGKPVEA</sequence>
<dbReference type="FunFam" id="3.80.30.20:FF:000001">
    <property type="entry name" value="tRNA-2-methylthio-N(6)-dimethylallyladenosine synthase 2"/>
    <property type="match status" value="1"/>
</dbReference>
<keyword evidence="7" id="KW-0479">Metal-binding</keyword>
<dbReference type="SMART" id="SM00729">
    <property type="entry name" value="Elp3"/>
    <property type="match status" value="1"/>
</dbReference>
<keyword evidence="6" id="KW-0949">S-adenosyl-L-methionine</keyword>
<gene>
    <name evidence="15" type="primary">miaB</name>
    <name evidence="15" type="ORF">NEISICOT_02009</name>
</gene>
<dbReference type="InterPro" id="IPR002792">
    <property type="entry name" value="TRAM_dom"/>
</dbReference>
<dbReference type="InterPro" id="IPR058240">
    <property type="entry name" value="rSAM_sf"/>
</dbReference>
<feature type="domain" description="MTTase N-terminal" evidence="13">
    <location>
        <begin position="106"/>
        <end position="174"/>
    </location>
</feature>
<accession>C6M658</accession>
<dbReference type="SFLD" id="SFLDS00029">
    <property type="entry name" value="Radical_SAM"/>
    <property type="match status" value="1"/>
</dbReference>
<dbReference type="GO" id="GO:0005829">
    <property type="term" value="C:cytosol"/>
    <property type="evidence" value="ECO:0007669"/>
    <property type="project" value="TreeGrafter"/>
</dbReference>
<dbReference type="InterPro" id="IPR005839">
    <property type="entry name" value="Methylthiotransferase"/>
</dbReference>
<feature type="domain" description="TRAM" evidence="12">
    <location>
        <begin position="432"/>
        <end position="495"/>
    </location>
</feature>
<dbReference type="InterPro" id="IPR006638">
    <property type="entry name" value="Elp3/MiaA/NifB-like_rSAM"/>
</dbReference>
<dbReference type="Gene3D" id="3.80.30.20">
    <property type="entry name" value="tm_1862 like domain"/>
    <property type="match status" value="1"/>
</dbReference>
<dbReference type="STRING" id="490.A6J88_01705"/>
<protein>
    <recommendedName>
        <fullName evidence="10">tRNA-2-methylthio-N(6)-dimethylallyladenosine synthase</fullName>
        <ecNumber evidence="10">2.8.4.3</ecNumber>
    </recommendedName>
</protein>
<evidence type="ECO:0000313" key="16">
    <source>
        <dbReference type="Proteomes" id="UP000005365"/>
    </source>
</evidence>